<evidence type="ECO:0000256" key="6">
    <source>
        <dbReference type="ARBA" id="ARBA00023136"/>
    </source>
</evidence>
<evidence type="ECO:0000256" key="4">
    <source>
        <dbReference type="ARBA" id="ARBA00022692"/>
    </source>
</evidence>
<proteinExistence type="inferred from homology"/>
<dbReference type="RefSeq" id="WP_130599853.1">
    <property type="nucleotide sequence ID" value="NZ_CP034759.1"/>
</dbReference>
<name>A0A4P6P6K2_9GAMM</name>
<feature type="transmembrane region" description="Helical" evidence="8">
    <location>
        <begin position="116"/>
        <end position="142"/>
    </location>
</feature>
<evidence type="ECO:0000313" key="10">
    <source>
        <dbReference type="EMBL" id="QBG35052.1"/>
    </source>
</evidence>
<dbReference type="PANTHER" id="PTHR42703:SF1">
    <property type="entry name" value="NA(+)_H(+) ANTIPORTER SUBUNIT D1"/>
    <property type="match status" value="1"/>
</dbReference>
<feature type="transmembrane region" description="Helical" evidence="8">
    <location>
        <begin position="84"/>
        <end position="104"/>
    </location>
</feature>
<keyword evidence="11" id="KW-1185">Reference proteome</keyword>
<evidence type="ECO:0000256" key="3">
    <source>
        <dbReference type="ARBA" id="ARBA00022475"/>
    </source>
</evidence>
<evidence type="ECO:0000259" key="9">
    <source>
        <dbReference type="Pfam" id="PF00361"/>
    </source>
</evidence>
<keyword evidence="5 8" id="KW-1133">Transmembrane helix</keyword>
<dbReference type="Proteomes" id="UP000290244">
    <property type="component" value="Chromosome"/>
</dbReference>
<keyword evidence="3" id="KW-1003">Cell membrane</keyword>
<dbReference type="KEGG" id="lsd:EMK97_04535"/>
<feature type="transmembrane region" description="Helical" evidence="8">
    <location>
        <begin position="308"/>
        <end position="326"/>
    </location>
</feature>
<dbReference type="GO" id="GO:0005886">
    <property type="term" value="C:plasma membrane"/>
    <property type="evidence" value="ECO:0007669"/>
    <property type="project" value="UniProtKB-SubCell"/>
</dbReference>
<sequence>MSISLAHMLQLTILLPLLSVIGVLATSNKPNLREAITLSTSMLLIYLVSQLYGANAQGLALNISWGEIIPGLAISFTVEPLGMLFAFVASFLWLITTCYAIGYLRCHHEKNQTRFYCCFAIAISAVMGLTFSANLFTLFIFYEVLTLSTYPLVTHSGTDNAKLGGRTYLGILLTTSVVFFLLAIVGTWQVAGTLDFKQGGIFSSDVNITIAGTLLVLFIFGVGKAAIMPFHRWLPAAMVAPTPVSALLHAVAVVKAGVFTIVKICVMIFGLDLLAILPTTQLLLYLAGATVLLASIIAMRQDNLKARLAYSTVSQLGYVTIGALLATPSGITGSGMHIAMHAFGKITLFFCAGAVLVRLHKSQISEMRGIGKQMPLTMLAFAIASLSIIGVPPTGGTWSKFFLLTASIDTKQWLIMIVLMLSSLLNIAYLLPIPFHAFYPNILTKQNSPEINIASEQTEQTKQTLAIPRYEAPLPCLIAISITCTMCLILFIYPQPLFELASAILPYRN</sequence>
<evidence type="ECO:0000256" key="2">
    <source>
        <dbReference type="ARBA" id="ARBA00005346"/>
    </source>
</evidence>
<feature type="domain" description="NADH:quinone oxidoreductase/Mrp antiporter transmembrane" evidence="9">
    <location>
        <begin position="132"/>
        <end position="424"/>
    </location>
</feature>
<feature type="transmembrane region" description="Helical" evidence="8">
    <location>
        <begin position="376"/>
        <end position="393"/>
    </location>
</feature>
<evidence type="ECO:0000256" key="7">
    <source>
        <dbReference type="RuleBase" id="RU000320"/>
    </source>
</evidence>
<dbReference type="PANTHER" id="PTHR42703">
    <property type="entry name" value="NADH DEHYDROGENASE"/>
    <property type="match status" value="1"/>
</dbReference>
<comment type="similarity">
    <text evidence="2">Belongs to the CPA3 antiporters (TC 2.A.63) subunit D family.</text>
</comment>
<organism evidence="10 11">
    <name type="scientific">Litorilituus sediminis</name>
    <dbReference type="NCBI Taxonomy" id="718192"/>
    <lineage>
        <taxon>Bacteria</taxon>
        <taxon>Pseudomonadati</taxon>
        <taxon>Pseudomonadota</taxon>
        <taxon>Gammaproteobacteria</taxon>
        <taxon>Alteromonadales</taxon>
        <taxon>Colwelliaceae</taxon>
        <taxon>Litorilituus</taxon>
    </lineage>
</organism>
<keyword evidence="4 7" id="KW-0812">Transmembrane</keyword>
<keyword evidence="6 8" id="KW-0472">Membrane</keyword>
<dbReference type="AlphaFoldDB" id="A0A4P6P6K2"/>
<evidence type="ECO:0000256" key="8">
    <source>
        <dbReference type="SAM" id="Phobius"/>
    </source>
</evidence>
<evidence type="ECO:0000256" key="5">
    <source>
        <dbReference type="ARBA" id="ARBA00022989"/>
    </source>
</evidence>
<feature type="transmembrane region" description="Helical" evidence="8">
    <location>
        <begin position="258"/>
        <end position="276"/>
    </location>
</feature>
<feature type="transmembrane region" description="Helical" evidence="8">
    <location>
        <begin position="413"/>
        <end position="431"/>
    </location>
</feature>
<accession>A0A4P6P6K2</accession>
<reference evidence="10 11" key="1">
    <citation type="submission" date="2018-12" db="EMBL/GenBank/DDBJ databases">
        <title>Complete genome of Litorilituus sediminis.</title>
        <authorList>
            <person name="Liu A."/>
            <person name="Rong J."/>
        </authorList>
    </citation>
    <scope>NUCLEOTIDE SEQUENCE [LARGE SCALE GENOMIC DNA]</scope>
    <source>
        <strain evidence="10 11">JCM 17549</strain>
    </source>
</reference>
<comment type="subcellular location">
    <subcellularLocation>
        <location evidence="1">Cell membrane</location>
        <topology evidence="1">Multi-pass membrane protein</topology>
    </subcellularLocation>
    <subcellularLocation>
        <location evidence="7">Membrane</location>
        <topology evidence="7">Multi-pass membrane protein</topology>
    </subcellularLocation>
</comment>
<evidence type="ECO:0000256" key="1">
    <source>
        <dbReference type="ARBA" id="ARBA00004651"/>
    </source>
</evidence>
<feature type="transmembrane region" description="Helical" evidence="8">
    <location>
        <begin position="472"/>
        <end position="493"/>
    </location>
</feature>
<dbReference type="Pfam" id="PF00361">
    <property type="entry name" value="Proton_antipo_M"/>
    <property type="match status" value="1"/>
</dbReference>
<feature type="transmembrane region" description="Helical" evidence="8">
    <location>
        <begin position="338"/>
        <end position="356"/>
    </location>
</feature>
<dbReference type="EMBL" id="CP034759">
    <property type="protein sequence ID" value="QBG35052.1"/>
    <property type="molecule type" value="Genomic_DNA"/>
</dbReference>
<feature type="transmembrane region" description="Helical" evidence="8">
    <location>
        <begin position="168"/>
        <end position="194"/>
    </location>
</feature>
<feature type="transmembrane region" description="Helical" evidence="8">
    <location>
        <begin position="35"/>
        <end position="52"/>
    </location>
</feature>
<dbReference type="PRINTS" id="PR01434">
    <property type="entry name" value="NADHDHGNASE5"/>
</dbReference>
<gene>
    <name evidence="10" type="ORF">EMK97_04535</name>
</gene>
<feature type="transmembrane region" description="Helical" evidence="8">
    <location>
        <begin position="282"/>
        <end position="299"/>
    </location>
</feature>
<protein>
    <submittedName>
        <fullName evidence="10">Monovalent cation/H+ antiporter subunit D family protein</fullName>
    </submittedName>
</protein>
<dbReference type="InterPro" id="IPR001750">
    <property type="entry name" value="ND/Mrp_TM"/>
</dbReference>
<evidence type="ECO:0000313" key="11">
    <source>
        <dbReference type="Proteomes" id="UP000290244"/>
    </source>
</evidence>
<dbReference type="OrthoDB" id="9768329at2"/>
<dbReference type="InterPro" id="IPR050586">
    <property type="entry name" value="CPA3_Na-H_Antiporter_D"/>
</dbReference>
<feature type="transmembrane region" description="Helical" evidence="8">
    <location>
        <begin position="206"/>
        <end position="227"/>
    </location>
</feature>